<organism evidence="3 4">
    <name type="scientific">Aquabacterium olei</name>
    <dbReference type="NCBI Taxonomy" id="1296669"/>
    <lineage>
        <taxon>Bacteria</taxon>
        <taxon>Pseudomonadati</taxon>
        <taxon>Pseudomonadota</taxon>
        <taxon>Betaproteobacteria</taxon>
        <taxon>Burkholderiales</taxon>
        <taxon>Aquabacterium</taxon>
    </lineage>
</organism>
<feature type="region of interest" description="Disordered" evidence="1">
    <location>
        <begin position="495"/>
        <end position="516"/>
    </location>
</feature>
<evidence type="ECO:0000256" key="1">
    <source>
        <dbReference type="SAM" id="MobiDB-lite"/>
    </source>
</evidence>
<keyword evidence="2" id="KW-0472">Membrane</keyword>
<dbReference type="AlphaFoldDB" id="A0A2U8FP53"/>
<proteinExistence type="predicted"/>
<accession>A0A2U8FP53</accession>
<keyword evidence="2" id="KW-0812">Transmembrane</keyword>
<reference evidence="3 4" key="1">
    <citation type="submission" date="2018-05" db="EMBL/GenBank/DDBJ databases">
        <title>complete genome sequence of Aquabacterium olei NBRC 110486.</title>
        <authorList>
            <person name="Tang B."/>
            <person name="Chang J."/>
            <person name="Zhang L."/>
            <person name="Yang H."/>
        </authorList>
    </citation>
    <scope>NUCLEOTIDE SEQUENCE [LARGE SCALE GENOMIC DNA]</scope>
    <source>
        <strain evidence="3 4">NBRC 110486</strain>
    </source>
</reference>
<keyword evidence="4" id="KW-1185">Reference proteome</keyword>
<feature type="transmembrane region" description="Helical" evidence="2">
    <location>
        <begin position="32"/>
        <end position="48"/>
    </location>
</feature>
<sequence>MWLVIAAVIWLFSIWQWQTTDATVADRDIVMQLLVLPVMLTVALWLTLRGVQRLRKSPAPAADRAAPTVSLDEQPGSEAALRAATTWLLASAVSLRAGSDADAAWATLQSNPPRPGPDATLFDLDGMPVFAARVEQVDELLASEPDAVLSHPDGRAASVAVQRAWVLMQSVLPPLLDAVSRLIPDETHGGSSREPEDDAAAPSMRAHLSGVAAPVSAQHLAIQEARRPTLTVRLALPARWSVEDQALFVQALRGQCGVLLDWAEATHARALRWQTTPPESVDAVWHEVDQTLARWHRDPAPELLLMLAVDSAIDADEIDGLQARGELFTAHHQQGRIPGEGAAGLLLASPMWPQPGALDVPAILLGRPLLARRDKSADAVGRASTATLQALLEAAATRSPAPADAPPVVVADADHRGSRAAELFESVQDALPAVDAATGVVRLGEVCGDLGAARGVATIALAHAALRQQASPDATTYAVLMQDSHERVVVPLRHAPPPVTSDANADAPPLSAPATA</sequence>
<dbReference type="Proteomes" id="UP000244892">
    <property type="component" value="Chromosome"/>
</dbReference>
<evidence type="ECO:0000313" key="4">
    <source>
        <dbReference type="Proteomes" id="UP000244892"/>
    </source>
</evidence>
<dbReference type="KEGG" id="aon:DEH84_04690"/>
<gene>
    <name evidence="3" type="ORF">DEH84_04690</name>
</gene>
<evidence type="ECO:0000313" key="3">
    <source>
        <dbReference type="EMBL" id="AWI52793.1"/>
    </source>
</evidence>
<dbReference type="EMBL" id="CP029210">
    <property type="protein sequence ID" value="AWI52793.1"/>
    <property type="molecule type" value="Genomic_DNA"/>
</dbReference>
<evidence type="ECO:0000256" key="2">
    <source>
        <dbReference type="SAM" id="Phobius"/>
    </source>
</evidence>
<evidence type="ECO:0008006" key="5">
    <source>
        <dbReference type="Google" id="ProtNLM"/>
    </source>
</evidence>
<keyword evidence="2" id="KW-1133">Transmembrane helix</keyword>
<protein>
    <recommendedName>
        <fullName evidence="5">DUF2875 domain-containing protein</fullName>
    </recommendedName>
</protein>
<name>A0A2U8FP53_9BURK</name>